<dbReference type="SUPFAM" id="SSF56436">
    <property type="entry name" value="C-type lectin-like"/>
    <property type="match status" value="3"/>
</dbReference>
<dbReference type="PROSITE" id="PS51212">
    <property type="entry name" value="WSC"/>
    <property type="match status" value="1"/>
</dbReference>
<accession>A0AAE1ATA7</accession>
<dbReference type="SMART" id="SM00321">
    <property type="entry name" value="WSC"/>
    <property type="match status" value="1"/>
</dbReference>
<evidence type="ECO:0000313" key="4">
    <source>
        <dbReference type="EMBL" id="KAK3792936.1"/>
    </source>
</evidence>
<proteinExistence type="predicted"/>
<sequence>EFEYTHFGEVTFGVDERAEVGILTRNFRIEGILEDSCYSTNDKEKMLCDYYGRDTFGGHLKVLLHGTAHLEGFETVHLGQQANLGRYPIHFHLCDDVSGMYVKQVSVYDSMSRCVTIHTSDGLEVAEMVCYLHLGHGIFLEDSAEQNNYIHHNLVLGTMAGTLTASDMPRTWCPYEGKDACNMLASYWITHPNNIVTDNVAAGSDTQGIAYSFSDVPMGPGYDRYVERGILQPNSTRYMKVTKFENNVMHSNLKSGLWFDDRLSTGEMVEGEYVGESGRAGISLYSAREPPTENGTRIMTTFSGLTFYKNGRFDSWVRCGNIIITNSSFGDSREAYISPHTDDGSRCEILNSLFIGETENTGEPFEFTRKDGFYYDMDRNKRPTHHFTRSASSDDPEFTYSGISFYQGPVYAENCYFDKYYNYFFNDSFTDGKGNRNVRPGSAIGFSRTNHYPSAPTSGARNMKYGFCDGENNNHFVFHGNLSTPKWEVVDGAINANFRDYDGSITGTPNTQVVHDRPFFTGPECLSRPDWSMAVCPYNYFWLVVRGDDGVLQDPLNHMYPVFMNRDDAPSDVINMEGKLGSKYILRTNISYTVRWNNSLGDVPYMVRLRAFYGLQEHDVIRLAICFPKESSQFEVKSLNPKLDGKQLLPTFVNSLAELDADTTMTAFYWDKDSGYFYLKLTSDKTLERVDQMCPGDECRDVTVRRLDGGPGPATCDDVASPFVTDQTFGPVQPAPPCKGHGSPEGLGAPVQEAPPEALQTNTVCAQVPVANASGRGAQESRGCYDDPGVDAVYIRLYSSMTPQLCMDRCFMRGYAYAGLTSGTICECEQLYNTGEALSMSECHVPCSGDPDQTCGGPGKTEVYTTGLVRPPPAPRCGPGNRGVVFQNQCVYLSTAQEVYALAQRTCLLLGGTLAKIDSARKQATITNYLTGITEHVWVGTAHYGQQWVHLDGTPLTNYSNWRSGKDQVDRVRFMRLNAADNFKWDNYGYWDRNMALCDLPLSWVPGHSPKICGLDKLGLRLADDGPCFTSLGSELNRLQAEYKCHVVGGRLAPVNTPEDKAAIDNFLFLYGTKTSYWIGGNGSSTDKGMGYENKYFPDLKEYSLSSRLVALCLMDEADTLQSCPSGWVTGLDNNCYLNKGAVTRSFEELSAYCNSERSHVLQIESDAENEFIRTLVPDSKVWLDLRYYSAADAFLRSDGQANQYSGWNGVKPEQNLGHGVCASLDTSSGQWRNKRCYSGGHKVVCEMDLGVDPTVSQF</sequence>
<gene>
    <name evidence="4" type="ORF">RRG08_064199</name>
</gene>
<feature type="domain" description="C-type lectin" evidence="2">
    <location>
        <begin position="886"/>
        <end position="999"/>
    </location>
</feature>
<dbReference type="InterPro" id="IPR055401">
    <property type="entry name" value="CEMIP_beta-hel_dom"/>
</dbReference>
<dbReference type="InterPro" id="IPR052252">
    <property type="entry name" value="CEMIP/CEMIP2"/>
</dbReference>
<dbReference type="AlphaFoldDB" id="A0AAE1ATA7"/>
<dbReference type="Proteomes" id="UP001283361">
    <property type="component" value="Unassembled WGS sequence"/>
</dbReference>
<dbReference type="InterPro" id="IPR011050">
    <property type="entry name" value="Pectin_lyase_fold/virulence"/>
</dbReference>
<feature type="non-terminal residue" evidence="4">
    <location>
        <position position="1"/>
    </location>
</feature>
<dbReference type="SMART" id="SM00034">
    <property type="entry name" value="CLECT"/>
    <property type="match status" value="2"/>
</dbReference>
<dbReference type="CDD" id="cd00037">
    <property type="entry name" value="CLECT"/>
    <property type="match status" value="3"/>
</dbReference>
<dbReference type="Pfam" id="PF24605">
    <property type="entry name" value="CEMIP_X"/>
    <property type="match status" value="1"/>
</dbReference>
<organism evidence="4 5">
    <name type="scientific">Elysia crispata</name>
    <name type="common">lettuce slug</name>
    <dbReference type="NCBI Taxonomy" id="231223"/>
    <lineage>
        <taxon>Eukaryota</taxon>
        <taxon>Metazoa</taxon>
        <taxon>Spiralia</taxon>
        <taxon>Lophotrochozoa</taxon>
        <taxon>Mollusca</taxon>
        <taxon>Gastropoda</taxon>
        <taxon>Heterobranchia</taxon>
        <taxon>Euthyneura</taxon>
        <taxon>Panpulmonata</taxon>
        <taxon>Sacoglossa</taxon>
        <taxon>Placobranchoidea</taxon>
        <taxon>Plakobranchidae</taxon>
        <taxon>Elysia</taxon>
    </lineage>
</organism>
<dbReference type="Gene3D" id="2.160.20.10">
    <property type="entry name" value="Single-stranded right-handed beta-helix, Pectin lyase-like"/>
    <property type="match status" value="1"/>
</dbReference>
<dbReference type="Gene3D" id="3.10.100.10">
    <property type="entry name" value="Mannose-Binding Protein A, subunit A"/>
    <property type="match status" value="2"/>
</dbReference>
<dbReference type="InterPro" id="IPR012334">
    <property type="entry name" value="Pectin_lyas_fold"/>
</dbReference>
<dbReference type="Pfam" id="PF24606">
    <property type="entry name" value="CEMIP_beta-hel"/>
    <property type="match status" value="1"/>
</dbReference>
<dbReference type="InterPro" id="IPR002889">
    <property type="entry name" value="WSC_carb-bd"/>
</dbReference>
<evidence type="ECO:0000313" key="5">
    <source>
        <dbReference type="Proteomes" id="UP001283361"/>
    </source>
</evidence>
<dbReference type="PROSITE" id="PS50041">
    <property type="entry name" value="C_TYPE_LECTIN_2"/>
    <property type="match status" value="2"/>
</dbReference>
<evidence type="ECO:0000259" key="3">
    <source>
        <dbReference type="PROSITE" id="PS51212"/>
    </source>
</evidence>
<dbReference type="InterPro" id="IPR001304">
    <property type="entry name" value="C-type_lectin-like"/>
</dbReference>
<dbReference type="InterPro" id="IPR055400">
    <property type="entry name" value="CEMIP_X"/>
</dbReference>
<dbReference type="InterPro" id="IPR018378">
    <property type="entry name" value="C-type_lectin_CS"/>
</dbReference>
<dbReference type="InterPro" id="IPR016187">
    <property type="entry name" value="CTDL_fold"/>
</dbReference>
<dbReference type="SUPFAM" id="SSF51126">
    <property type="entry name" value="Pectin lyase-like"/>
    <property type="match status" value="1"/>
</dbReference>
<keyword evidence="1" id="KW-1015">Disulfide bond</keyword>
<feature type="domain" description="WSC" evidence="3">
    <location>
        <begin position="778"/>
        <end position="867"/>
    </location>
</feature>
<dbReference type="EMBL" id="JAWDGP010001307">
    <property type="protein sequence ID" value="KAK3792936.1"/>
    <property type="molecule type" value="Genomic_DNA"/>
</dbReference>
<dbReference type="PANTHER" id="PTHR15535:SF17">
    <property type="entry name" value="TRANSMEMBRANE PROTEIN"/>
    <property type="match status" value="1"/>
</dbReference>
<keyword evidence="5" id="KW-1185">Reference proteome</keyword>
<dbReference type="Pfam" id="PF01822">
    <property type="entry name" value="WSC"/>
    <property type="match status" value="1"/>
</dbReference>
<dbReference type="InterPro" id="IPR016186">
    <property type="entry name" value="C-type_lectin-like/link_sf"/>
</dbReference>
<reference evidence="4" key="1">
    <citation type="journal article" date="2023" name="G3 (Bethesda)">
        <title>A reference genome for the long-term kleptoplast-retaining sea slug Elysia crispata morphotype clarki.</title>
        <authorList>
            <person name="Eastman K.E."/>
            <person name="Pendleton A.L."/>
            <person name="Shaikh M.A."/>
            <person name="Suttiyut T."/>
            <person name="Ogas R."/>
            <person name="Tomko P."/>
            <person name="Gavelis G."/>
            <person name="Widhalm J.R."/>
            <person name="Wisecaver J.H."/>
        </authorList>
    </citation>
    <scope>NUCLEOTIDE SEQUENCE</scope>
    <source>
        <strain evidence="4">ECLA1</strain>
    </source>
</reference>
<evidence type="ECO:0000256" key="1">
    <source>
        <dbReference type="ARBA" id="ARBA00023157"/>
    </source>
</evidence>
<name>A0AAE1ATA7_9GAST</name>
<dbReference type="Pfam" id="PF00059">
    <property type="entry name" value="Lectin_C"/>
    <property type="match status" value="2"/>
</dbReference>
<comment type="caution">
    <text evidence="4">The sequence shown here is derived from an EMBL/GenBank/DDBJ whole genome shotgun (WGS) entry which is preliminary data.</text>
</comment>
<dbReference type="PANTHER" id="PTHR15535">
    <property type="entry name" value="TRANSMEMBRANE PROTEIN 2-RELATED"/>
    <property type="match status" value="1"/>
</dbReference>
<protein>
    <submittedName>
        <fullName evidence="4">Uncharacterized protein</fullName>
    </submittedName>
</protein>
<dbReference type="PROSITE" id="PS00615">
    <property type="entry name" value="C_TYPE_LECTIN_1"/>
    <property type="match status" value="1"/>
</dbReference>
<evidence type="ECO:0000259" key="2">
    <source>
        <dbReference type="PROSITE" id="PS50041"/>
    </source>
</evidence>
<feature type="domain" description="C-type lectin" evidence="2">
    <location>
        <begin position="1132"/>
        <end position="1237"/>
    </location>
</feature>